<keyword evidence="4 7" id="KW-1133">Transmembrane helix</keyword>
<dbReference type="InterPro" id="IPR050189">
    <property type="entry name" value="MFS_Efflux_Transporters"/>
</dbReference>
<keyword evidence="5 7" id="KW-0472">Membrane</keyword>
<dbReference type="GO" id="GO:0022857">
    <property type="term" value="F:transmembrane transporter activity"/>
    <property type="evidence" value="ECO:0007669"/>
    <property type="project" value="InterPro"/>
</dbReference>
<evidence type="ECO:0000256" key="6">
    <source>
        <dbReference type="SAM" id="MobiDB-lite"/>
    </source>
</evidence>
<evidence type="ECO:0000256" key="3">
    <source>
        <dbReference type="ARBA" id="ARBA00022692"/>
    </source>
</evidence>
<evidence type="ECO:0000256" key="5">
    <source>
        <dbReference type="ARBA" id="ARBA00023136"/>
    </source>
</evidence>
<comment type="subcellular location">
    <subcellularLocation>
        <location evidence="1">Cell membrane</location>
        <topology evidence="1">Multi-pass membrane protein</topology>
    </subcellularLocation>
</comment>
<sequence length="692" mass="73791">MTTRTAPPATVIPCPPAWRRSAALAVLTACVFVVGTAEWVMVGLLPQLSADWHRPLPAVASLVTWYALVVTVAGPLVTVGTLRLARRRALLVLVGVCIVGNLAAALAGSFNALVTARMLTALTHSTAFATAMVIAVGMVPTARRGSTVAMVTAGWNLATVLGAPLGTWIGDQYGWRATFVTIAALAALVLCGVAALVRPPAAHEAARPGGEAARPGARPLVRGRGAGAAPAPGGPGPGDHRGRAGRAVHRIHLHRAPVAAGQRLHPVRRHHPARPLRAGCGRWQPPRRPPGRPHALGRAVRPAGRPGRCTRRVQRDQPDPVDGRRHRAGPRCDRGRPHPAAASPGPGRRPGRTHPGHRDQRFRIQPRRRRGLPAWRPRPHRRPHPDRSALDGRSARRRLRAHRRRNRPPPPHQPAVITHCRNSRRRTNMSPALPTSRLGRIVRGTGPGLLLAHGAGGGIDANYGPIMNALTAHHTVIGPDYPGTGRTERAEAPLTLNGLADDLVATAVEEGQETFAIAGYSLGSPVAIRAATRHPDRVTALVLTAGFAHPNPRFLLAAKLWRDLLSAGNMEQLAAFVSLIGLSAPALDAIDQDALDTALKTTAATVPPGTPEHLDLLIDHVDVRADLPALSVPTLVISTTLDQLVTPHHHRQLAEAIPEARYAEIATGHLPFVEQPEQWATLICAFLHDSHT</sequence>
<feature type="region of interest" description="Disordered" evidence="6">
    <location>
        <begin position="255"/>
        <end position="394"/>
    </location>
</feature>
<dbReference type="Proteomes" id="UP000661858">
    <property type="component" value="Unassembled WGS sequence"/>
</dbReference>
<dbReference type="GO" id="GO:0005886">
    <property type="term" value="C:plasma membrane"/>
    <property type="evidence" value="ECO:0007669"/>
    <property type="project" value="UniProtKB-SubCell"/>
</dbReference>
<dbReference type="InterPro" id="IPR000073">
    <property type="entry name" value="AB_hydrolase_1"/>
</dbReference>
<feature type="transmembrane region" description="Helical" evidence="7">
    <location>
        <begin position="21"/>
        <end position="42"/>
    </location>
</feature>
<evidence type="ECO:0000259" key="8">
    <source>
        <dbReference type="Pfam" id="PF12697"/>
    </source>
</evidence>
<dbReference type="InterPro" id="IPR011701">
    <property type="entry name" value="MFS"/>
</dbReference>
<gene>
    <name evidence="9" type="ORF">JK359_15950</name>
</gene>
<feature type="transmembrane region" description="Helical" evidence="7">
    <location>
        <begin position="89"/>
        <end position="110"/>
    </location>
</feature>
<feature type="transmembrane region" description="Helical" evidence="7">
    <location>
        <begin position="116"/>
        <end position="136"/>
    </location>
</feature>
<feature type="compositionally biased region" description="Basic and acidic residues" evidence="6">
    <location>
        <begin position="313"/>
        <end position="323"/>
    </location>
</feature>
<dbReference type="EMBL" id="JAERRK010000007">
    <property type="protein sequence ID" value="MBL1083450.1"/>
    <property type="molecule type" value="Genomic_DNA"/>
</dbReference>
<dbReference type="Pfam" id="PF12697">
    <property type="entry name" value="Abhydrolase_6"/>
    <property type="match status" value="1"/>
</dbReference>
<dbReference type="Pfam" id="PF07690">
    <property type="entry name" value="MFS_1"/>
    <property type="match status" value="1"/>
</dbReference>
<accession>A0A937EJY4</accession>
<feature type="compositionally biased region" description="Low complexity" evidence="6">
    <location>
        <begin position="293"/>
        <end position="307"/>
    </location>
</feature>
<organism evidence="9 10">
    <name type="scientific">Streptomyces actinomycinicus</name>
    <dbReference type="NCBI Taxonomy" id="1695166"/>
    <lineage>
        <taxon>Bacteria</taxon>
        <taxon>Bacillati</taxon>
        <taxon>Actinomycetota</taxon>
        <taxon>Actinomycetes</taxon>
        <taxon>Kitasatosporales</taxon>
        <taxon>Streptomycetaceae</taxon>
        <taxon>Streptomyces</taxon>
    </lineage>
</organism>
<evidence type="ECO:0000256" key="1">
    <source>
        <dbReference type="ARBA" id="ARBA00004651"/>
    </source>
</evidence>
<evidence type="ECO:0000256" key="7">
    <source>
        <dbReference type="SAM" id="Phobius"/>
    </source>
</evidence>
<dbReference type="Gene3D" id="1.20.1250.20">
    <property type="entry name" value="MFS general substrate transporter like domains"/>
    <property type="match status" value="1"/>
</dbReference>
<dbReference type="PRINTS" id="PR00111">
    <property type="entry name" value="ABHYDROLASE"/>
</dbReference>
<dbReference type="InterPro" id="IPR036259">
    <property type="entry name" value="MFS_trans_sf"/>
</dbReference>
<keyword evidence="3 7" id="KW-0812">Transmembrane</keyword>
<comment type="caution">
    <text evidence="9">The sequence shown here is derived from an EMBL/GenBank/DDBJ whole genome shotgun (WGS) entry which is preliminary data.</text>
</comment>
<reference evidence="9" key="1">
    <citation type="submission" date="2021-01" db="EMBL/GenBank/DDBJ databases">
        <title>WGS of actinomycetes isolated from Thailand.</title>
        <authorList>
            <person name="Thawai C."/>
        </authorList>
    </citation>
    <scope>NUCLEOTIDE SEQUENCE</scope>
    <source>
        <strain evidence="9">RCU-197</strain>
    </source>
</reference>
<dbReference type="AlphaFoldDB" id="A0A937EJY4"/>
<feature type="compositionally biased region" description="Low complexity" evidence="6">
    <location>
        <begin position="203"/>
        <end position="231"/>
    </location>
</feature>
<feature type="compositionally biased region" description="Basic residues" evidence="6">
    <location>
        <begin position="364"/>
        <end position="384"/>
    </location>
</feature>
<dbReference type="CDD" id="cd17324">
    <property type="entry name" value="MFS_NepI_like"/>
    <property type="match status" value="1"/>
</dbReference>
<evidence type="ECO:0000313" key="9">
    <source>
        <dbReference type="EMBL" id="MBL1083450.1"/>
    </source>
</evidence>
<dbReference type="PANTHER" id="PTHR43124">
    <property type="entry name" value="PURINE EFFLUX PUMP PBUE"/>
    <property type="match status" value="1"/>
</dbReference>
<evidence type="ECO:0000256" key="4">
    <source>
        <dbReference type="ARBA" id="ARBA00022989"/>
    </source>
</evidence>
<feature type="transmembrane region" description="Helical" evidence="7">
    <location>
        <begin position="175"/>
        <end position="197"/>
    </location>
</feature>
<dbReference type="Gene3D" id="3.40.50.1820">
    <property type="entry name" value="alpha/beta hydrolase"/>
    <property type="match status" value="1"/>
</dbReference>
<proteinExistence type="predicted"/>
<dbReference type="SUPFAM" id="SSF53474">
    <property type="entry name" value="alpha/beta-Hydrolases"/>
    <property type="match status" value="1"/>
</dbReference>
<dbReference type="PANTHER" id="PTHR43124:SF8">
    <property type="entry name" value="INNER MEMBRANE TRANSPORT PROTEIN YDHP"/>
    <property type="match status" value="1"/>
</dbReference>
<feature type="domain" description="AB hydrolase-1" evidence="8">
    <location>
        <begin position="449"/>
        <end position="680"/>
    </location>
</feature>
<dbReference type="SUPFAM" id="SSF103473">
    <property type="entry name" value="MFS general substrate transporter"/>
    <property type="match status" value="1"/>
</dbReference>
<feature type="compositionally biased region" description="Basic and acidic residues" evidence="6">
    <location>
        <begin position="385"/>
        <end position="394"/>
    </location>
</feature>
<protein>
    <submittedName>
        <fullName evidence="9">MFS transporter</fullName>
    </submittedName>
</protein>
<name>A0A937EJY4_9ACTN</name>
<dbReference type="GO" id="GO:0003824">
    <property type="term" value="F:catalytic activity"/>
    <property type="evidence" value="ECO:0007669"/>
    <property type="project" value="UniProtKB-ARBA"/>
</dbReference>
<keyword evidence="2" id="KW-1003">Cell membrane</keyword>
<keyword evidence="10" id="KW-1185">Reference proteome</keyword>
<feature type="transmembrane region" description="Helical" evidence="7">
    <location>
        <begin position="62"/>
        <end position="82"/>
    </location>
</feature>
<feature type="compositionally biased region" description="Basic residues" evidence="6">
    <location>
        <begin position="265"/>
        <end position="274"/>
    </location>
</feature>
<feature type="transmembrane region" description="Helical" evidence="7">
    <location>
        <begin position="148"/>
        <end position="169"/>
    </location>
</feature>
<feature type="region of interest" description="Disordered" evidence="6">
    <location>
        <begin position="203"/>
        <end position="243"/>
    </location>
</feature>
<evidence type="ECO:0000313" key="10">
    <source>
        <dbReference type="Proteomes" id="UP000661858"/>
    </source>
</evidence>
<dbReference type="InterPro" id="IPR029058">
    <property type="entry name" value="AB_hydrolase_fold"/>
</dbReference>
<evidence type="ECO:0000256" key="2">
    <source>
        <dbReference type="ARBA" id="ARBA00022475"/>
    </source>
</evidence>